<organism evidence="2 3">
    <name type="scientific">Lentinula raphanica</name>
    <dbReference type="NCBI Taxonomy" id="153919"/>
    <lineage>
        <taxon>Eukaryota</taxon>
        <taxon>Fungi</taxon>
        <taxon>Dikarya</taxon>
        <taxon>Basidiomycota</taxon>
        <taxon>Agaricomycotina</taxon>
        <taxon>Agaricomycetes</taxon>
        <taxon>Agaricomycetidae</taxon>
        <taxon>Agaricales</taxon>
        <taxon>Marasmiineae</taxon>
        <taxon>Omphalotaceae</taxon>
        <taxon>Lentinula</taxon>
    </lineage>
</organism>
<evidence type="ECO:0000259" key="1">
    <source>
        <dbReference type="Pfam" id="PF24764"/>
    </source>
</evidence>
<dbReference type="Proteomes" id="UP001163846">
    <property type="component" value="Unassembled WGS sequence"/>
</dbReference>
<gene>
    <name evidence="2" type="ORF">F5878DRAFT_500659</name>
</gene>
<dbReference type="Pfam" id="PF24764">
    <property type="entry name" value="rva_4"/>
    <property type="match status" value="1"/>
</dbReference>
<dbReference type="EMBL" id="MU807194">
    <property type="protein sequence ID" value="KAJ3831860.1"/>
    <property type="molecule type" value="Genomic_DNA"/>
</dbReference>
<feature type="non-terminal residue" evidence="2">
    <location>
        <position position="1"/>
    </location>
</feature>
<accession>A0AA38NWE2</accession>
<name>A0AA38NWE2_9AGAR</name>
<sequence length="174" mass="19097">GSAGRPRATIDPDFLRWAYTHRTTNGIAQFLGLSHRTVRRALLAHGIASPGNAPVTHTQDETDDSLYSRLNIPNTLPVEVRTAAGSIRYLSSSPGIQMLHGMLRRLGHVVPYERIRHSLILIHDFIDGYSRMITGLRAANNNRPSLFMSAASTYGLPSRVRGGEAEVELVEGAK</sequence>
<evidence type="ECO:0000313" key="3">
    <source>
        <dbReference type="Proteomes" id="UP001163846"/>
    </source>
</evidence>
<reference evidence="2" key="1">
    <citation type="submission" date="2022-08" db="EMBL/GenBank/DDBJ databases">
        <authorList>
            <consortium name="DOE Joint Genome Institute"/>
            <person name="Min B."/>
            <person name="Riley R."/>
            <person name="Sierra-Patev S."/>
            <person name="Naranjo-Ortiz M."/>
            <person name="Looney B."/>
            <person name="Konkel Z."/>
            <person name="Slot J.C."/>
            <person name="Sakamoto Y."/>
            <person name="Steenwyk J.L."/>
            <person name="Rokas A."/>
            <person name="Carro J."/>
            <person name="Camarero S."/>
            <person name="Ferreira P."/>
            <person name="Molpeceres G."/>
            <person name="Ruiz-Duenas F.J."/>
            <person name="Serrano A."/>
            <person name="Henrissat B."/>
            <person name="Drula E."/>
            <person name="Hughes K.W."/>
            <person name="Mata J.L."/>
            <person name="Ishikawa N.K."/>
            <person name="Vargas-Isla R."/>
            <person name="Ushijima S."/>
            <person name="Smith C.A."/>
            <person name="Ahrendt S."/>
            <person name="Andreopoulos W."/>
            <person name="He G."/>
            <person name="Labutti K."/>
            <person name="Lipzen A."/>
            <person name="Ng V."/>
            <person name="Sandor L."/>
            <person name="Barry K."/>
            <person name="Martinez A.T."/>
            <person name="Xiao Y."/>
            <person name="Gibbons J.G."/>
            <person name="Terashima K."/>
            <person name="Hibbett D.S."/>
            <person name="Grigoriev I.V."/>
        </authorList>
    </citation>
    <scope>NUCLEOTIDE SEQUENCE</scope>
    <source>
        <strain evidence="2">TFB9207</strain>
    </source>
</reference>
<evidence type="ECO:0000313" key="2">
    <source>
        <dbReference type="EMBL" id="KAJ3831860.1"/>
    </source>
</evidence>
<dbReference type="InterPro" id="IPR058913">
    <property type="entry name" value="Integrase_dom_put"/>
</dbReference>
<feature type="domain" description="Integrase core" evidence="1">
    <location>
        <begin position="115"/>
        <end position="163"/>
    </location>
</feature>
<keyword evidence="3" id="KW-1185">Reference proteome</keyword>
<dbReference type="AlphaFoldDB" id="A0AA38NWE2"/>
<comment type="caution">
    <text evidence="2">The sequence shown here is derived from an EMBL/GenBank/DDBJ whole genome shotgun (WGS) entry which is preliminary data.</text>
</comment>
<feature type="non-terminal residue" evidence="2">
    <location>
        <position position="174"/>
    </location>
</feature>
<proteinExistence type="predicted"/>
<protein>
    <recommendedName>
        <fullName evidence="1">Integrase core domain-containing protein</fullName>
    </recommendedName>
</protein>